<organism evidence="8 9">
    <name type="scientific">Lujinxingia litoralis</name>
    <dbReference type="NCBI Taxonomy" id="2211119"/>
    <lineage>
        <taxon>Bacteria</taxon>
        <taxon>Deltaproteobacteria</taxon>
        <taxon>Bradymonadales</taxon>
        <taxon>Lujinxingiaceae</taxon>
        <taxon>Lujinxingia</taxon>
    </lineage>
</organism>
<keyword evidence="2" id="KW-0479">Metal-binding</keyword>
<dbReference type="CDD" id="cd03467">
    <property type="entry name" value="Rieske"/>
    <property type="match status" value="1"/>
</dbReference>
<dbReference type="Pfam" id="PF00355">
    <property type="entry name" value="Rieske"/>
    <property type="match status" value="1"/>
</dbReference>
<dbReference type="Proteomes" id="UP000249169">
    <property type="component" value="Unassembled WGS sequence"/>
</dbReference>
<dbReference type="PANTHER" id="PTHR21496">
    <property type="entry name" value="FERREDOXIN-RELATED"/>
    <property type="match status" value="1"/>
</dbReference>
<dbReference type="SUPFAM" id="SSF50022">
    <property type="entry name" value="ISP domain"/>
    <property type="match status" value="1"/>
</dbReference>
<evidence type="ECO:0000256" key="2">
    <source>
        <dbReference type="ARBA" id="ARBA00022723"/>
    </source>
</evidence>
<comment type="cofactor">
    <cofactor evidence="5">
        <name>[2Fe-2S] cluster</name>
        <dbReference type="ChEBI" id="CHEBI:190135"/>
    </cofactor>
</comment>
<gene>
    <name evidence="8" type="ORF">DL240_11520</name>
</gene>
<dbReference type="PANTHER" id="PTHR21496:SF0">
    <property type="entry name" value="RIESKE DOMAIN-CONTAINING PROTEIN"/>
    <property type="match status" value="1"/>
</dbReference>
<keyword evidence="9" id="KW-1185">Reference proteome</keyword>
<name>A0A328CB76_9DELT</name>
<dbReference type="PROSITE" id="PS51296">
    <property type="entry name" value="RIESKE"/>
    <property type="match status" value="1"/>
</dbReference>
<evidence type="ECO:0000256" key="5">
    <source>
        <dbReference type="ARBA" id="ARBA00034078"/>
    </source>
</evidence>
<evidence type="ECO:0000313" key="9">
    <source>
        <dbReference type="Proteomes" id="UP000249169"/>
    </source>
</evidence>
<comment type="caution">
    <text evidence="8">The sequence shown here is derived from an EMBL/GenBank/DDBJ whole genome shotgun (WGS) entry which is preliminary data.</text>
</comment>
<proteinExistence type="inferred from homology"/>
<reference evidence="8 9" key="1">
    <citation type="submission" date="2018-05" db="EMBL/GenBank/DDBJ databases">
        <title>Lujinxingia marina gen. nov. sp. nov., a new facultative anaerobic member of the class Deltaproteobacteria, and proposal of Lujinxingaceae fam. nov.</title>
        <authorList>
            <person name="Li C.-M."/>
        </authorList>
    </citation>
    <scope>NUCLEOTIDE SEQUENCE [LARGE SCALE GENOMIC DNA]</scope>
    <source>
        <strain evidence="8 9">B210</strain>
    </source>
</reference>
<keyword evidence="1" id="KW-0001">2Fe-2S</keyword>
<accession>A0A328CB76</accession>
<sequence>MTTAGVRMATREELEAQGFEEVCGLDQVGKVMPTRVNVAGRSVLLCWDGERVRAVDELCPHKNRSMAYGVIFDGKIICPHHQYAFDLETGRCDHRAAPVNVYEVVVEEERVWVRS</sequence>
<dbReference type="EMBL" id="QHKO01000004">
    <property type="protein sequence ID" value="RAL22467.1"/>
    <property type="molecule type" value="Genomic_DNA"/>
</dbReference>
<dbReference type="InterPro" id="IPR017941">
    <property type="entry name" value="Rieske_2Fe-2S"/>
</dbReference>
<protein>
    <submittedName>
        <fullName evidence="8">Non-heme iron oxygenase ferredoxin subunit</fullName>
    </submittedName>
</protein>
<comment type="similarity">
    <text evidence="6">Belongs to the bacterial ring-hydroxylating dioxygenase ferredoxin component family.</text>
</comment>
<evidence type="ECO:0000313" key="8">
    <source>
        <dbReference type="EMBL" id="RAL22467.1"/>
    </source>
</evidence>
<dbReference type="GO" id="GO:0046872">
    <property type="term" value="F:metal ion binding"/>
    <property type="evidence" value="ECO:0007669"/>
    <property type="project" value="UniProtKB-KW"/>
</dbReference>
<evidence type="ECO:0000256" key="4">
    <source>
        <dbReference type="ARBA" id="ARBA00023014"/>
    </source>
</evidence>
<dbReference type="InterPro" id="IPR036922">
    <property type="entry name" value="Rieske_2Fe-2S_sf"/>
</dbReference>
<keyword evidence="4" id="KW-0411">Iron-sulfur</keyword>
<evidence type="ECO:0000256" key="6">
    <source>
        <dbReference type="ARBA" id="ARBA00038001"/>
    </source>
</evidence>
<dbReference type="AlphaFoldDB" id="A0A328CB76"/>
<keyword evidence="3" id="KW-0408">Iron</keyword>
<evidence type="ECO:0000259" key="7">
    <source>
        <dbReference type="PROSITE" id="PS51296"/>
    </source>
</evidence>
<evidence type="ECO:0000256" key="3">
    <source>
        <dbReference type="ARBA" id="ARBA00023004"/>
    </source>
</evidence>
<feature type="domain" description="Rieske" evidence="7">
    <location>
        <begin position="20"/>
        <end position="113"/>
    </location>
</feature>
<dbReference type="GO" id="GO:0051537">
    <property type="term" value="F:2 iron, 2 sulfur cluster binding"/>
    <property type="evidence" value="ECO:0007669"/>
    <property type="project" value="UniProtKB-KW"/>
</dbReference>
<evidence type="ECO:0000256" key="1">
    <source>
        <dbReference type="ARBA" id="ARBA00022714"/>
    </source>
</evidence>
<dbReference type="Gene3D" id="2.102.10.10">
    <property type="entry name" value="Rieske [2Fe-2S] iron-sulphur domain"/>
    <property type="match status" value="1"/>
</dbReference>